<evidence type="ECO:0000313" key="3">
    <source>
        <dbReference type="Proteomes" id="UP000611796"/>
    </source>
</evidence>
<evidence type="ECO:0000313" key="2">
    <source>
        <dbReference type="EMBL" id="MBC6003319.1"/>
    </source>
</evidence>
<evidence type="ECO:0008006" key="4">
    <source>
        <dbReference type="Google" id="ProtNLM"/>
    </source>
</evidence>
<dbReference type="EMBL" id="JACRWD010000001">
    <property type="protein sequence ID" value="MBC6003319.1"/>
    <property type="molecule type" value="Genomic_DNA"/>
</dbReference>
<dbReference type="Pfam" id="PF09997">
    <property type="entry name" value="DUF2238"/>
    <property type="match status" value="1"/>
</dbReference>
<feature type="transmembrane region" description="Helical" evidence="1">
    <location>
        <begin position="97"/>
        <end position="118"/>
    </location>
</feature>
<keyword evidence="1" id="KW-0812">Transmembrane</keyword>
<keyword evidence="1" id="KW-1133">Transmembrane helix</keyword>
<keyword evidence="3" id="KW-1185">Reference proteome</keyword>
<keyword evidence="1" id="KW-0472">Membrane</keyword>
<feature type="transmembrane region" description="Helical" evidence="1">
    <location>
        <begin position="169"/>
        <end position="190"/>
    </location>
</feature>
<proteinExistence type="predicted"/>
<reference evidence="2 3" key="1">
    <citation type="submission" date="2020-08" db="EMBL/GenBank/DDBJ databases">
        <authorList>
            <person name="Liu C."/>
            <person name="Sun Q."/>
        </authorList>
    </citation>
    <scope>NUCLEOTIDE SEQUENCE [LARGE SCALE GENOMIC DNA]</scope>
    <source>
        <strain evidence="2 3">NSJ-45</strain>
    </source>
</reference>
<feature type="transmembrane region" description="Helical" evidence="1">
    <location>
        <begin position="12"/>
        <end position="32"/>
    </location>
</feature>
<name>A0ABR7K384_9FIRM</name>
<sequence length="193" mass="22312">MSFSEKEVLKYLNITTTILMFIYTISLIYFVLYGKTFQISPCFCSLIITGFIKVVSKKFLDIVSPILIFAILIFIFIASYLGSSFDFYGIVSHYDDIMHFLSGILATLFGYDLFKMLNSKNVDIYKNRKLIVSFVFFFNLAIAGLWEIFEFLVDKFFLTKMQVGGLNDTMIDMIDALLASIILIISYEFFIKK</sequence>
<dbReference type="InterPro" id="IPR014509">
    <property type="entry name" value="YjdF-like"/>
</dbReference>
<protein>
    <recommendedName>
        <fullName evidence="4">Membrane-spanning protein</fullName>
    </recommendedName>
</protein>
<feature type="transmembrane region" description="Helical" evidence="1">
    <location>
        <begin position="130"/>
        <end position="149"/>
    </location>
</feature>
<evidence type="ECO:0000256" key="1">
    <source>
        <dbReference type="SAM" id="Phobius"/>
    </source>
</evidence>
<dbReference type="Proteomes" id="UP000611796">
    <property type="component" value="Unassembled WGS sequence"/>
</dbReference>
<feature type="transmembrane region" description="Helical" evidence="1">
    <location>
        <begin position="62"/>
        <end position="85"/>
    </location>
</feature>
<accession>A0ABR7K384</accession>
<organism evidence="2 3">
    <name type="scientific">Paeniclostridium hominis</name>
    <dbReference type="NCBI Taxonomy" id="2764329"/>
    <lineage>
        <taxon>Bacteria</taxon>
        <taxon>Bacillati</taxon>
        <taxon>Bacillota</taxon>
        <taxon>Clostridia</taxon>
        <taxon>Peptostreptococcales</taxon>
        <taxon>Peptostreptococcaceae</taxon>
        <taxon>Paeniclostridium</taxon>
    </lineage>
</organism>
<dbReference type="RefSeq" id="WP_187005587.1">
    <property type="nucleotide sequence ID" value="NZ_JACRWD010000001.1"/>
</dbReference>
<comment type="caution">
    <text evidence="2">The sequence shown here is derived from an EMBL/GenBank/DDBJ whole genome shotgun (WGS) entry which is preliminary data.</text>
</comment>
<feature type="transmembrane region" description="Helical" evidence="1">
    <location>
        <begin position="38"/>
        <end position="55"/>
    </location>
</feature>
<gene>
    <name evidence="2" type="ORF">H8891_05865</name>
</gene>